<evidence type="ECO:0000256" key="1">
    <source>
        <dbReference type="ARBA" id="ARBA00020216"/>
    </source>
</evidence>
<dbReference type="Pfam" id="PF00651">
    <property type="entry name" value="BTB"/>
    <property type="match status" value="1"/>
</dbReference>
<dbReference type="Pfam" id="PF00754">
    <property type="entry name" value="F5_F8_type_C"/>
    <property type="match status" value="1"/>
</dbReference>
<dbReference type="InterPro" id="IPR000210">
    <property type="entry name" value="BTB/POZ_dom"/>
</dbReference>
<dbReference type="CDD" id="cd14822">
    <property type="entry name" value="BACK_BTBD9"/>
    <property type="match status" value="1"/>
</dbReference>
<dbReference type="Proteomes" id="UP000801492">
    <property type="component" value="Unassembled WGS sequence"/>
</dbReference>
<evidence type="ECO:0000313" key="4">
    <source>
        <dbReference type="Proteomes" id="UP000801492"/>
    </source>
</evidence>
<dbReference type="FunFam" id="3.30.710.10:FF:000042">
    <property type="entry name" value="BTB/POZ domain-containing protein 9"/>
    <property type="match status" value="1"/>
</dbReference>
<dbReference type="SMART" id="SM00225">
    <property type="entry name" value="BTB"/>
    <property type="match status" value="1"/>
</dbReference>
<feature type="domain" description="BTB" evidence="2">
    <location>
        <begin position="43"/>
        <end position="110"/>
    </location>
</feature>
<dbReference type="Gene3D" id="2.60.120.260">
    <property type="entry name" value="Galactose-binding domain-like"/>
    <property type="match status" value="2"/>
</dbReference>
<protein>
    <recommendedName>
        <fullName evidence="1">BTB/POZ domain-containing protein 9</fullName>
    </recommendedName>
</protein>
<dbReference type="InterPro" id="IPR034091">
    <property type="entry name" value="BTBD9_BACK-like_dom"/>
</dbReference>
<dbReference type="PANTHER" id="PTHR46306">
    <property type="entry name" value="BTB/POZ DOMAIN-CONTAINING PROTEIN 9"/>
    <property type="match status" value="1"/>
</dbReference>
<accession>A0A8K0CS76</accession>
<sequence>MSSSHQYMQGTASSSVTARLGDIEHLSQLSENLSSLCMNQEYSDVTFIVEGQRLFAHKVILAARSEYFRALLYGGMKESTQSEIELTDAPLKAFKTLLKYIYSGHMFLMTLREDVILDTLGLAHQYGFQELETAISDILRQLLALRNVCAILDTARLYGLNQLVKVCHSFLDRHASEILVHESFLQLSQASLVELLQRNSFFAPEVEIFRGACAWCRANEDVNDLVMSCVRLPLMSVSDLLSVVRPAGLVKPDTLLDAIAERTNARVSSLPHRGQLIIDENVACPRMGSKVVAGELMEALLDGDHYNYDMERGYTRHAINGPGDQGIIVKLGIASIINHIRMLLWDRDLRSYSYYIEVSIEQKDWVRVVDYSHYSCRSWQYLYFENRVVQYIRIVGTHNTVNKVFHLVAFEAMCKLKIPRMISDIIVPKYNVATLECSASVIEGVSRSRNALLNGDTKHYDWDSGYTCHQLGSGAILVQLGQPYIISSLRLLLWDCDDRSYSYYIESSVNIWDWEMVVDKTREQCKSWQVIRFPPRPVVFIRIVGTHNTANEVSG</sequence>
<proteinExistence type="predicted"/>
<dbReference type="EMBL" id="VTPC01063984">
    <property type="protein sequence ID" value="KAF2889668.1"/>
    <property type="molecule type" value="Genomic_DNA"/>
</dbReference>
<dbReference type="InterPro" id="IPR052407">
    <property type="entry name" value="BTB_POZ_domain_cont_9"/>
</dbReference>
<evidence type="ECO:0000259" key="2">
    <source>
        <dbReference type="PROSITE" id="PS50097"/>
    </source>
</evidence>
<dbReference type="GO" id="GO:0050804">
    <property type="term" value="P:modulation of chemical synaptic transmission"/>
    <property type="evidence" value="ECO:0007669"/>
    <property type="project" value="TreeGrafter"/>
</dbReference>
<dbReference type="GO" id="GO:0048512">
    <property type="term" value="P:circadian behavior"/>
    <property type="evidence" value="ECO:0007669"/>
    <property type="project" value="TreeGrafter"/>
</dbReference>
<dbReference type="Pfam" id="PF07707">
    <property type="entry name" value="BACK"/>
    <property type="match status" value="1"/>
</dbReference>
<dbReference type="InterPro" id="IPR008979">
    <property type="entry name" value="Galactose-bd-like_sf"/>
</dbReference>
<dbReference type="SMART" id="SM00875">
    <property type="entry name" value="BACK"/>
    <property type="match status" value="1"/>
</dbReference>
<dbReference type="FunFam" id="2.60.120.260:FF:000051">
    <property type="entry name" value="BTB/POZ domain-containing protein 9"/>
    <property type="match status" value="1"/>
</dbReference>
<reference evidence="3" key="1">
    <citation type="submission" date="2019-08" db="EMBL/GenBank/DDBJ databases">
        <title>The genome of the North American firefly Photinus pyralis.</title>
        <authorList>
            <consortium name="Photinus pyralis genome working group"/>
            <person name="Fallon T.R."/>
            <person name="Sander Lower S.E."/>
            <person name="Weng J.-K."/>
        </authorList>
    </citation>
    <scope>NUCLEOTIDE SEQUENCE</scope>
    <source>
        <strain evidence="3">TRF0915ILg1</strain>
        <tissue evidence="3">Whole body</tissue>
    </source>
</reference>
<gene>
    <name evidence="3" type="ORF">ILUMI_16505</name>
</gene>
<dbReference type="OrthoDB" id="9997739at2759"/>
<keyword evidence="4" id="KW-1185">Reference proteome</keyword>
<dbReference type="InterPro" id="IPR011705">
    <property type="entry name" value="BACK"/>
</dbReference>
<evidence type="ECO:0000313" key="3">
    <source>
        <dbReference type="EMBL" id="KAF2889668.1"/>
    </source>
</evidence>
<dbReference type="InterPro" id="IPR011333">
    <property type="entry name" value="SKP1/BTB/POZ_sf"/>
</dbReference>
<dbReference type="SUPFAM" id="SSF49785">
    <property type="entry name" value="Galactose-binding domain-like"/>
    <property type="match status" value="2"/>
</dbReference>
<dbReference type="Gene3D" id="3.30.710.10">
    <property type="entry name" value="Potassium Channel Kv1.1, Chain A"/>
    <property type="match status" value="1"/>
</dbReference>
<dbReference type="CDD" id="cd18287">
    <property type="entry name" value="BTB_POZ_BTBD9"/>
    <property type="match status" value="1"/>
</dbReference>
<dbReference type="FunFam" id="1.25.40.420:FF:000005">
    <property type="entry name" value="BTB/POZ domain-containing protein 9"/>
    <property type="match status" value="1"/>
</dbReference>
<organism evidence="3 4">
    <name type="scientific">Ignelater luminosus</name>
    <name type="common">Cucubano</name>
    <name type="synonym">Pyrophorus luminosus</name>
    <dbReference type="NCBI Taxonomy" id="2038154"/>
    <lineage>
        <taxon>Eukaryota</taxon>
        <taxon>Metazoa</taxon>
        <taxon>Ecdysozoa</taxon>
        <taxon>Arthropoda</taxon>
        <taxon>Hexapoda</taxon>
        <taxon>Insecta</taxon>
        <taxon>Pterygota</taxon>
        <taxon>Neoptera</taxon>
        <taxon>Endopterygota</taxon>
        <taxon>Coleoptera</taxon>
        <taxon>Polyphaga</taxon>
        <taxon>Elateriformia</taxon>
        <taxon>Elateroidea</taxon>
        <taxon>Elateridae</taxon>
        <taxon>Agrypninae</taxon>
        <taxon>Pyrophorini</taxon>
        <taxon>Ignelater</taxon>
    </lineage>
</organism>
<dbReference type="PROSITE" id="PS50097">
    <property type="entry name" value="BTB"/>
    <property type="match status" value="1"/>
</dbReference>
<dbReference type="Gene3D" id="1.25.40.420">
    <property type="match status" value="1"/>
</dbReference>
<dbReference type="GO" id="GO:0008344">
    <property type="term" value="P:adult locomotory behavior"/>
    <property type="evidence" value="ECO:0007669"/>
    <property type="project" value="TreeGrafter"/>
</dbReference>
<dbReference type="AlphaFoldDB" id="A0A8K0CS76"/>
<dbReference type="GO" id="GO:0005737">
    <property type="term" value="C:cytoplasm"/>
    <property type="evidence" value="ECO:0007669"/>
    <property type="project" value="TreeGrafter"/>
</dbReference>
<dbReference type="PANTHER" id="PTHR46306:SF1">
    <property type="entry name" value="BTB_POZ DOMAIN-CONTAINING PROTEIN 9"/>
    <property type="match status" value="1"/>
</dbReference>
<comment type="caution">
    <text evidence="3">The sequence shown here is derived from an EMBL/GenBank/DDBJ whole genome shotgun (WGS) entry which is preliminary data.</text>
</comment>
<dbReference type="SUPFAM" id="SSF54695">
    <property type="entry name" value="POZ domain"/>
    <property type="match status" value="1"/>
</dbReference>
<dbReference type="InterPro" id="IPR000421">
    <property type="entry name" value="FA58C"/>
</dbReference>
<name>A0A8K0CS76_IGNLU</name>